<feature type="domain" description="C2H2-type" evidence="23">
    <location>
        <begin position="383"/>
        <end position="410"/>
    </location>
</feature>
<evidence type="ECO:0000256" key="10">
    <source>
        <dbReference type="ARBA" id="ARBA00022782"/>
    </source>
</evidence>
<comment type="subcellular location">
    <subcellularLocation>
        <location evidence="2">Cytoplasm</location>
    </subcellularLocation>
    <subcellularLocation>
        <location evidence="1">Nucleus speckle</location>
    </subcellularLocation>
</comment>
<dbReference type="PROSITE" id="PS50157">
    <property type="entry name" value="ZINC_FINGER_C2H2_2"/>
    <property type="match status" value="4"/>
</dbReference>
<evidence type="ECO:0000256" key="5">
    <source>
        <dbReference type="ARBA" id="ARBA00022490"/>
    </source>
</evidence>
<dbReference type="SMART" id="SM00355">
    <property type="entry name" value="ZnF_C2H2"/>
    <property type="match status" value="5"/>
</dbReference>
<keyword evidence="7" id="KW-0479">Metal-binding</keyword>
<sequence>MGGATVVGETTINARRVLECSEGGKGQKSHGDNCEKKKRANRPSSASGKAPKKKETILPLYPTPRRQPALSTLPTTSCHPSGLNCPPTLPGEPRPPIGNPRLTSLCIAFVPKKKRQIDEESFDTDAASAIGLCVRSLHREERGAKSEISRPYPRNFPCKVGGQRVVTMLSLDEPLDLKLPRRINGRDKGARSPPLSPLHPKRARQLRMADDGTAVIEPASPASPHTGVQVVPHDRTDTPTPPAVDLSMSPSSRHTPNSPEMPNGNYVPSGNSHISQAFQFFVPIGAGAGLHLPSSMFIGQTSDKRASPDLSADEQLACRWKKCHLLFDSLQDLVDHVNDFHVKPEKDSGYCCHWEGCARKGRGFNARYKMLIHIRTHTNEKPHRCPTCNKSFSRLENLKIHNRSHTGEKPYICPYEGCNKRYSNSSDRFKHTRTHYVDKPYYCKMVGCLKRYTDPSSLRKHIKAHGHFVAQEHGSPASGVGSMLKGSQSGGLASEVGKDSEMSYVSAAHIIIPGAAAALLGGHALQGLGGALPLSPLSPRPLDLSTLGCPNSPPGSMGPILSFNGSPLGLAKSSLLSSAFPSSALGLPMVPMLGASSERRAQSQQAKKGRGEEVKNEVTGGVLNLSTGGSHDPLSWVVIPPGTVVLKPAVVN</sequence>
<dbReference type="Pfam" id="PF23561">
    <property type="entry name" value="zf-C2H2_15"/>
    <property type="match status" value="1"/>
</dbReference>
<feature type="compositionally biased region" description="Pro residues" evidence="22">
    <location>
        <begin position="87"/>
        <end position="98"/>
    </location>
</feature>
<keyword evidence="4" id="KW-0217">Developmental protein</keyword>
<evidence type="ECO:0000256" key="8">
    <source>
        <dbReference type="ARBA" id="ARBA00022737"/>
    </source>
</evidence>
<keyword evidence="9 21" id="KW-0863">Zinc-finger</keyword>
<dbReference type="Pfam" id="PF00096">
    <property type="entry name" value="zf-C2H2"/>
    <property type="match status" value="3"/>
</dbReference>
<evidence type="ECO:0000256" key="9">
    <source>
        <dbReference type="ARBA" id="ARBA00022771"/>
    </source>
</evidence>
<keyword evidence="6" id="KW-0678">Repressor</keyword>
<dbReference type="AlphaFoldDB" id="A0A6G0HVI4"/>
<evidence type="ECO:0000256" key="1">
    <source>
        <dbReference type="ARBA" id="ARBA00004324"/>
    </source>
</evidence>
<dbReference type="FunFam" id="3.30.160.60:FF:000359">
    <property type="entry name" value="GLIS family zinc finger 2"/>
    <property type="match status" value="1"/>
</dbReference>
<keyword evidence="25" id="KW-1185">Reference proteome</keyword>
<evidence type="ECO:0000256" key="12">
    <source>
        <dbReference type="ARBA" id="ARBA00022902"/>
    </source>
</evidence>
<dbReference type="GO" id="GO:0000981">
    <property type="term" value="F:DNA-binding transcription factor activity, RNA polymerase II-specific"/>
    <property type="evidence" value="ECO:0007669"/>
    <property type="project" value="TreeGrafter"/>
</dbReference>
<evidence type="ECO:0000256" key="4">
    <source>
        <dbReference type="ARBA" id="ARBA00022473"/>
    </source>
</evidence>
<evidence type="ECO:0000256" key="13">
    <source>
        <dbReference type="ARBA" id="ARBA00023015"/>
    </source>
</evidence>
<feature type="region of interest" description="Disordered" evidence="22">
    <location>
        <begin position="180"/>
        <end position="263"/>
    </location>
</feature>
<evidence type="ECO:0000256" key="2">
    <source>
        <dbReference type="ARBA" id="ARBA00004496"/>
    </source>
</evidence>
<evidence type="ECO:0000256" key="19">
    <source>
        <dbReference type="ARBA" id="ARBA00077890"/>
    </source>
</evidence>
<dbReference type="InterPro" id="IPR056436">
    <property type="entry name" value="Znf-C2H2_ZIC1-5/GLI1-3-like"/>
</dbReference>
<evidence type="ECO:0000256" key="16">
    <source>
        <dbReference type="ARBA" id="ARBA00023163"/>
    </source>
</evidence>
<dbReference type="InterPro" id="IPR036236">
    <property type="entry name" value="Znf_C2H2_sf"/>
</dbReference>
<evidence type="ECO:0000313" key="25">
    <source>
        <dbReference type="Proteomes" id="UP000424527"/>
    </source>
</evidence>
<evidence type="ECO:0000256" key="15">
    <source>
        <dbReference type="ARBA" id="ARBA00023159"/>
    </source>
</evidence>
<comment type="similarity">
    <text evidence="3">Belongs to the GLI C2H2-type zinc-finger protein family.</text>
</comment>
<name>A0A6G0HVI4_LARCR</name>
<keyword evidence="15" id="KW-0010">Activator</keyword>
<evidence type="ECO:0000256" key="18">
    <source>
        <dbReference type="ARBA" id="ARBA00072781"/>
    </source>
</evidence>
<evidence type="ECO:0000313" key="24">
    <source>
        <dbReference type="EMBL" id="KAE8283204.1"/>
    </source>
</evidence>
<dbReference type="FunFam" id="3.30.160.60:FF:000532">
    <property type="entry name" value="GLIS family zinc finger 2"/>
    <property type="match status" value="1"/>
</dbReference>
<evidence type="ECO:0000256" key="7">
    <source>
        <dbReference type="ARBA" id="ARBA00022723"/>
    </source>
</evidence>
<dbReference type="EMBL" id="REGW02000018">
    <property type="protein sequence ID" value="KAE8283204.1"/>
    <property type="molecule type" value="Genomic_DNA"/>
</dbReference>
<comment type="caution">
    <text evidence="24">The sequence shown here is derived from an EMBL/GenBank/DDBJ whole genome shotgun (WGS) entry which is preliminary data.</text>
</comment>
<proteinExistence type="inferred from homology"/>
<protein>
    <recommendedName>
        <fullName evidence="18">Zinc finger protein GLIS2</fullName>
    </recommendedName>
    <alternativeName>
        <fullName evidence="20">GLI-similar 2</fullName>
    </alternativeName>
    <alternativeName>
        <fullName evidence="19">Neuronal Krueppel-like protein</fullName>
    </alternativeName>
</protein>
<feature type="domain" description="C2H2-type" evidence="23">
    <location>
        <begin position="350"/>
        <end position="382"/>
    </location>
</feature>
<feature type="domain" description="C2H2-type" evidence="23">
    <location>
        <begin position="441"/>
        <end position="465"/>
    </location>
</feature>
<dbReference type="PANTHER" id="PTHR45718:SF8">
    <property type="entry name" value="GLIS FAMILY ZINC FINGER 2"/>
    <property type="match status" value="1"/>
</dbReference>
<evidence type="ECO:0000259" key="23">
    <source>
        <dbReference type="PROSITE" id="PS50157"/>
    </source>
</evidence>
<dbReference type="InterPro" id="IPR013087">
    <property type="entry name" value="Znf_C2H2_type"/>
</dbReference>
<evidence type="ECO:0000256" key="6">
    <source>
        <dbReference type="ARBA" id="ARBA00022491"/>
    </source>
</evidence>
<keyword evidence="12" id="KW-0524">Neurogenesis</keyword>
<accession>A0A6G0HVI4</accession>
<evidence type="ECO:0000256" key="17">
    <source>
        <dbReference type="ARBA" id="ARBA00023242"/>
    </source>
</evidence>
<feature type="region of interest" description="Disordered" evidence="22">
    <location>
        <begin position="19"/>
        <end position="98"/>
    </location>
</feature>
<dbReference type="FunFam" id="3.30.160.60:FF:000019">
    <property type="entry name" value="GLI family zinc finger 3"/>
    <property type="match status" value="1"/>
</dbReference>
<evidence type="ECO:0000256" key="11">
    <source>
        <dbReference type="ARBA" id="ARBA00022833"/>
    </source>
</evidence>
<feature type="compositionally biased region" description="Polar residues" evidence="22">
    <location>
        <begin position="69"/>
        <end position="79"/>
    </location>
</feature>
<evidence type="ECO:0000256" key="22">
    <source>
        <dbReference type="SAM" id="MobiDB-lite"/>
    </source>
</evidence>
<dbReference type="SUPFAM" id="SSF57667">
    <property type="entry name" value="beta-beta-alpha zinc fingers"/>
    <property type="match status" value="3"/>
</dbReference>
<dbReference type="PANTHER" id="PTHR45718">
    <property type="entry name" value="TRANSCRIPTIONAL ACTIVATOR CUBITUS INTERRUPTUS"/>
    <property type="match status" value="1"/>
</dbReference>
<keyword evidence="14" id="KW-0238">DNA-binding</keyword>
<dbReference type="GO" id="GO:0000978">
    <property type="term" value="F:RNA polymerase II cis-regulatory region sequence-specific DNA binding"/>
    <property type="evidence" value="ECO:0007669"/>
    <property type="project" value="TreeGrafter"/>
</dbReference>
<dbReference type="FunFam" id="3.30.160.60:FF:000357">
    <property type="entry name" value="GLIS family zinc finger 2"/>
    <property type="match status" value="1"/>
</dbReference>
<keyword evidence="8" id="KW-0677">Repeat</keyword>
<dbReference type="GO" id="GO:0016607">
    <property type="term" value="C:nuclear speck"/>
    <property type="evidence" value="ECO:0007669"/>
    <property type="project" value="UniProtKB-SubCell"/>
</dbReference>
<feature type="region of interest" description="Disordered" evidence="22">
    <location>
        <begin position="473"/>
        <end position="495"/>
    </location>
</feature>
<evidence type="ECO:0000256" key="21">
    <source>
        <dbReference type="PROSITE-ProRule" id="PRU00042"/>
    </source>
</evidence>
<evidence type="ECO:0000256" key="3">
    <source>
        <dbReference type="ARBA" id="ARBA00010831"/>
    </source>
</evidence>
<dbReference type="Proteomes" id="UP000424527">
    <property type="component" value="Unassembled WGS sequence"/>
</dbReference>
<feature type="compositionally biased region" description="Polar residues" evidence="22">
    <location>
        <begin position="248"/>
        <end position="263"/>
    </location>
</feature>
<dbReference type="FunFam" id="3.30.160.60:FF:000310">
    <property type="entry name" value="GLIS family zinc finger 2"/>
    <property type="match status" value="1"/>
</dbReference>
<keyword evidence="17" id="KW-0539">Nucleus</keyword>
<dbReference type="Gene3D" id="3.30.160.60">
    <property type="entry name" value="Classic Zinc Finger"/>
    <property type="match status" value="5"/>
</dbReference>
<evidence type="ECO:0000256" key="14">
    <source>
        <dbReference type="ARBA" id="ARBA00023125"/>
    </source>
</evidence>
<keyword evidence="16" id="KW-0804">Transcription</keyword>
<keyword evidence="13" id="KW-0805">Transcription regulation</keyword>
<gene>
    <name evidence="24" type="ORF">D5F01_LYC18605</name>
</gene>
<keyword evidence="11" id="KW-0862">Zinc</keyword>
<dbReference type="InterPro" id="IPR043359">
    <property type="entry name" value="GLI-like"/>
</dbReference>
<dbReference type="GO" id="GO:0030154">
    <property type="term" value="P:cell differentiation"/>
    <property type="evidence" value="ECO:0007669"/>
    <property type="project" value="UniProtKB-KW"/>
</dbReference>
<feature type="compositionally biased region" description="Basic and acidic residues" evidence="22">
    <location>
        <begin position="180"/>
        <end position="190"/>
    </location>
</feature>
<keyword evidence="10" id="KW-0221">Differentiation</keyword>
<dbReference type="PROSITE" id="PS00028">
    <property type="entry name" value="ZINC_FINGER_C2H2_1"/>
    <property type="match status" value="3"/>
</dbReference>
<feature type="domain" description="C2H2-type" evidence="23">
    <location>
        <begin position="411"/>
        <end position="440"/>
    </location>
</feature>
<dbReference type="GO" id="GO:0007399">
    <property type="term" value="P:nervous system development"/>
    <property type="evidence" value="ECO:0007669"/>
    <property type="project" value="UniProtKB-KW"/>
</dbReference>
<evidence type="ECO:0000256" key="20">
    <source>
        <dbReference type="ARBA" id="ARBA00078271"/>
    </source>
</evidence>
<dbReference type="GO" id="GO:0005737">
    <property type="term" value="C:cytoplasm"/>
    <property type="evidence" value="ECO:0007669"/>
    <property type="project" value="UniProtKB-SubCell"/>
</dbReference>
<organism evidence="24 25">
    <name type="scientific">Larimichthys crocea</name>
    <name type="common">Large yellow croaker</name>
    <name type="synonym">Pseudosciaena crocea</name>
    <dbReference type="NCBI Taxonomy" id="215358"/>
    <lineage>
        <taxon>Eukaryota</taxon>
        <taxon>Metazoa</taxon>
        <taxon>Chordata</taxon>
        <taxon>Craniata</taxon>
        <taxon>Vertebrata</taxon>
        <taxon>Euteleostomi</taxon>
        <taxon>Actinopterygii</taxon>
        <taxon>Neopterygii</taxon>
        <taxon>Teleostei</taxon>
        <taxon>Neoteleostei</taxon>
        <taxon>Acanthomorphata</taxon>
        <taxon>Eupercaria</taxon>
        <taxon>Sciaenidae</taxon>
        <taxon>Larimichthys</taxon>
    </lineage>
</organism>
<dbReference type="GO" id="GO:0008270">
    <property type="term" value="F:zinc ion binding"/>
    <property type="evidence" value="ECO:0007669"/>
    <property type="project" value="UniProtKB-KW"/>
</dbReference>
<keyword evidence="5" id="KW-0963">Cytoplasm</keyword>
<reference evidence="24 25" key="1">
    <citation type="submission" date="2019-07" db="EMBL/GenBank/DDBJ databases">
        <title>Chromosome genome assembly for large yellow croaker.</title>
        <authorList>
            <person name="Xiao S."/>
        </authorList>
    </citation>
    <scope>NUCLEOTIDE SEQUENCE [LARGE SCALE GENOMIC DNA]</scope>
    <source>
        <strain evidence="24">JMULYC20181020</strain>
        <tissue evidence="24">Muscle</tissue>
    </source>
</reference>